<evidence type="ECO:0000313" key="11">
    <source>
        <dbReference type="EMBL" id="PTQ30741.1"/>
    </source>
</evidence>
<evidence type="ECO:0000256" key="4">
    <source>
        <dbReference type="ARBA" id="ARBA00022614"/>
    </source>
</evidence>
<dbReference type="SUPFAM" id="SSF52058">
    <property type="entry name" value="L domain-like"/>
    <property type="match status" value="1"/>
</dbReference>
<dbReference type="Gene3D" id="3.40.50.1820">
    <property type="entry name" value="alpha/beta hydrolase"/>
    <property type="match status" value="1"/>
</dbReference>
<dbReference type="GO" id="GO:0043531">
    <property type="term" value="F:ADP binding"/>
    <property type="evidence" value="ECO:0007669"/>
    <property type="project" value="InterPro"/>
</dbReference>
<feature type="domain" description="NB-ARC" evidence="9">
    <location>
        <begin position="623"/>
        <end position="775"/>
    </location>
</feature>
<organism evidence="11 12">
    <name type="scientific">Marchantia polymorpha</name>
    <name type="common">Common liverwort</name>
    <name type="synonym">Marchantia aquatica</name>
    <dbReference type="NCBI Taxonomy" id="3197"/>
    <lineage>
        <taxon>Eukaryota</taxon>
        <taxon>Viridiplantae</taxon>
        <taxon>Streptophyta</taxon>
        <taxon>Embryophyta</taxon>
        <taxon>Marchantiophyta</taxon>
        <taxon>Marchantiopsida</taxon>
        <taxon>Marchantiidae</taxon>
        <taxon>Marchantiales</taxon>
        <taxon>Marchantiaceae</taxon>
        <taxon>Marchantia</taxon>
    </lineage>
</organism>
<reference evidence="12" key="1">
    <citation type="journal article" date="2017" name="Cell">
        <title>Insights into land plant evolution garnered from the Marchantia polymorpha genome.</title>
        <authorList>
            <person name="Bowman J.L."/>
            <person name="Kohchi T."/>
            <person name="Yamato K.T."/>
            <person name="Jenkins J."/>
            <person name="Shu S."/>
            <person name="Ishizaki K."/>
            <person name="Yamaoka S."/>
            <person name="Nishihama R."/>
            <person name="Nakamura Y."/>
            <person name="Berger F."/>
            <person name="Adam C."/>
            <person name="Aki S.S."/>
            <person name="Althoff F."/>
            <person name="Araki T."/>
            <person name="Arteaga-Vazquez M.A."/>
            <person name="Balasubrmanian S."/>
            <person name="Barry K."/>
            <person name="Bauer D."/>
            <person name="Boehm C.R."/>
            <person name="Briginshaw L."/>
            <person name="Caballero-Perez J."/>
            <person name="Catarino B."/>
            <person name="Chen F."/>
            <person name="Chiyoda S."/>
            <person name="Chovatia M."/>
            <person name="Davies K.M."/>
            <person name="Delmans M."/>
            <person name="Demura T."/>
            <person name="Dierschke T."/>
            <person name="Dolan L."/>
            <person name="Dorantes-Acosta A.E."/>
            <person name="Eklund D.M."/>
            <person name="Florent S.N."/>
            <person name="Flores-Sandoval E."/>
            <person name="Fujiyama A."/>
            <person name="Fukuzawa H."/>
            <person name="Galik B."/>
            <person name="Grimanelli D."/>
            <person name="Grimwood J."/>
            <person name="Grossniklaus U."/>
            <person name="Hamada T."/>
            <person name="Haseloff J."/>
            <person name="Hetherington A.J."/>
            <person name="Higo A."/>
            <person name="Hirakawa Y."/>
            <person name="Hundley H.N."/>
            <person name="Ikeda Y."/>
            <person name="Inoue K."/>
            <person name="Inoue S.I."/>
            <person name="Ishida S."/>
            <person name="Jia Q."/>
            <person name="Kakita M."/>
            <person name="Kanazawa T."/>
            <person name="Kawai Y."/>
            <person name="Kawashima T."/>
            <person name="Kennedy M."/>
            <person name="Kinose K."/>
            <person name="Kinoshita T."/>
            <person name="Kohara Y."/>
            <person name="Koide E."/>
            <person name="Komatsu K."/>
            <person name="Kopischke S."/>
            <person name="Kubo M."/>
            <person name="Kyozuka J."/>
            <person name="Lagercrantz U."/>
            <person name="Lin S.S."/>
            <person name="Lindquist E."/>
            <person name="Lipzen A.M."/>
            <person name="Lu C.W."/>
            <person name="De Luna E."/>
            <person name="Martienssen R.A."/>
            <person name="Minamino N."/>
            <person name="Mizutani M."/>
            <person name="Mizutani M."/>
            <person name="Mochizuki N."/>
            <person name="Monte I."/>
            <person name="Mosher R."/>
            <person name="Nagasaki H."/>
            <person name="Nakagami H."/>
            <person name="Naramoto S."/>
            <person name="Nishitani K."/>
            <person name="Ohtani M."/>
            <person name="Okamoto T."/>
            <person name="Okumura M."/>
            <person name="Phillips J."/>
            <person name="Pollak B."/>
            <person name="Reinders A."/>
            <person name="Rovekamp M."/>
            <person name="Sano R."/>
            <person name="Sawa S."/>
            <person name="Schmid M.W."/>
            <person name="Shirakawa M."/>
            <person name="Solano R."/>
            <person name="Spunde A."/>
            <person name="Suetsugu N."/>
            <person name="Sugano S."/>
            <person name="Sugiyama A."/>
            <person name="Sun R."/>
            <person name="Suzuki Y."/>
            <person name="Takenaka M."/>
            <person name="Takezawa D."/>
            <person name="Tomogane H."/>
            <person name="Tsuzuki M."/>
            <person name="Ueda T."/>
            <person name="Umeda M."/>
            <person name="Ward J.M."/>
            <person name="Watanabe Y."/>
            <person name="Yazaki K."/>
            <person name="Yokoyama R."/>
            <person name="Yoshitake Y."/>
            <person name="Yotsui I."/>
            <person name="Zachgo S."/>
            <person name="Schmutz J."/>
        </authorList>
    </citation>
    <scope>NUCLEOTIDE SEQUENCE [LARGE SCALE GENOMIC DNA]</scope>
    <source>
        <strain evidence="12">Tak-1</strain>
    </source>
</reference>
<accession>A0A2R6WA74</accession>
<dbReference type="GO" id="GO:0005739">
    <property type="term" value="C:mitochondrion"/>
    <property type="evidence" value="ECO:0007669"/>
    <property type="project" value="UniProtKB-SubCell"/>
</dbReference>
<feature type="domain" description="Disease resistance R13L4/SHOC-2-like LRR" evidence="10">
    <location>
        <begin position="1094"/>
        <end position="1176"/>
    </location>
</feature>
<keyword evidence="7" id="KW-0496">Mitochondrion</keyword>
<keyword evidence="5" id="KW-0677">Repeat</keyword>
<dbReference type="Pfam" id="PF13855">
    <property type="entry name" value="LRR_8"/>
    <property type="match status" value="1"/>
</dbReference>
<dbReference type="InterPro" id="IPR001611">
    <property type="entry name" value="Leu-rich_rpt"/>
</dbReference>
<dbReference type="InterPro" id="IPR055414">
    <property type="entry name" value="LRR_R13L4/SHOC2-like"/>
</dbReference>
<dbReference type="GO" id="GO:0006952">
    <property type="term" value="P:defense response"/>
    <property type="evidence" value="ECO:0007669"/>
    <property type="project" value="UniProtKB-KW"/>
</dbReference>
<dbReference type="SMART" id="SM00364">
    <property type="entry name" value="LRR_BAC"/>
    <property type="match status" value="5"/>
</dbReference>
<dbReference type="Gene3D" id="3.80.10.10">
    <property type="entry name" value="Ribonuclease Inhibitor"/>
    <property type="match status" value="1"/>
</dbReference>
<dbReference type="SUPFAM" id="SSF52540">
    <property type="entry name" value="P-loop containing nucleoside triphosphate hydrolases"/>
    <property type="match status" value="1"/>
</dbReference>
<protein>
    <submittedName>
        <fullName evidence="11">Uncharacterized protein</fullName>
    </submittedName>
</protein>
<keyword evidence="6" id="KW-0256">Endoplasmic reticulum</keyword>
<dbReference type="Gene3D" id="3.40.50.300">
    <property type="entry name" value="P-loop containing nucleotide triphosphate hydrolases"/>
    <property type="match status" value="1"/>
</dbReference>
<dbReference type="InterPro" id="IPR003591">
    <property type="entry name" value="Leu-rich_rpt_typical-subtyp"/>
</dbReference>
<dbReference type="Pfam" id="PF23598">
    <property type="entry name" value="LRR_14"/>
    <property type="match status" value="1"/>
</dbReference>
<evidence type="ECO:0000256" key="5">
    <source>
        <dbReference type="ARBA" id="ARBA00022737"/>
    </source>
</evidence>
<keyword evidence="8" id="KW-0472">Membrane</keyword>
<evidence type="ECO:0000256" key="1">
    <source>
        <dbReference type="ARBA" id="ARBA00004173"/>
    </source>
</evidence>
<gene>
    <name evidence="11" type="ORF">MARPO_0120s0017</name>
</gene>
<dbReference type="InterPro" id="IPR027417">
    <property type="entry name" value="P-loop_NTPase"/>
</dbReference>
<dbReference type="GO" id="GO:0005783">
    <property type="term" value="C:endoplasmic reticulum"/>
    <property type="evidence" value="ECO:0007669"/>
    <property type="project" value="UniProtKB-SubCell"/>
</dbReference>
<dbReference type="PRINTS" id="PR00364">
    <property type="entry name" value="DISEASERSIST"/>
</dbReference>
<evidence type="ECO:0000313" key="12">
    <source>
        <dbReference type="Proteomes" id="UP000244005"/>
    </source>
</evidence>
<dbReference type="EMBL" id="KZ772792">
    <property type="protein sequence ID" value="PTQ30741.1"/>
    <property type="molecule type" value="Genomic_DNA"/>
</dbReference>
<comment type="subcellular location">
    <subcellularLocation>
        <location evidence="2">Endoplasmic reticulum</location>
    </subcellularLocation>
    <subcellularLocation>
        <location evidence="3">Membrane</location>
    </subcellularLocation>
    <subcellularLocation>
        <location evidence="1">Mitochondrion</location>
    </subcellularLocation>
</comment>
<evidence type="ECO:0000256" key="2">
    <source>
        <dbReference type="ARBA" id="ARBA00004240"/>
    </source>
</evidence>
<evidence type="ECO:0000256" key="3">
    <source>
        <dbReference type="ARBA" id="ARBA00004370"/>
    </source>
</evidence>
<proteinExistence type="predicted"/>
<evidence type="ECO:0000259" key="9">
    <source>
        <dbReference type="Pfam" id="PF00931"/>
    </source>
</evidence>
<dbReference type="PANTHER" id="PTHR48182:SF2">
    <property type="entry name" value="PROTEIN SERAC1"/>
    <property type="match status" value="1"/>
</dbReference>
<dbReference type="SUPFAM" id="SSF53474">
    <property type="entry name" value="alpha/beta-Hydrolases"/>
    <property type="match status" value="2"/>
</dbReference>
<dbReference type="InterPro" id="IPR052374">
    <property type="entry name" value="SERAC1"/>
</dbReference>
<dbReference type="InterPro" id="IPR042197">
    <property type="entry name" value="Apaf_helical"/>
</dbReference>
<name>A0A2R6WA74_MARPO</name>
<dbReference type="InterPro" id="IPR002182">
    <property type="entry name" value="NB-ARC"/>
</dbReference>
<dbReference type="SMART" id="SM00369">
    <property type="entry name" value="LRR_TYP"/>
    <property type="match status" value="4"/>
</dbReference>
<evidence type="ECO:0000259" key="10">
    <source>
        <dbReference type="Pfam" id="PF23598"/>
    </source>
</evidence>
<dbReference type="Proteomes" id="UP000244005">
    <property type="component" value="Unassembled WGS sequence"/>
</dbReference>
<dbReference type="InterPro" id="IPR029058">
    <property type="entry name" value="AB_hydrolase_fold"/>
</dbReference>
<keyword evidence="12" id="KW-1185">Reference proteome</keyword>
<dbReference type="Pfam" id="PF00931">
    <property type="entry name" value="NB-ARC"/>
    <property type="match status" value="1"/>
</dbReference>
<evidence type="ECO:0000256" key="6">
    <source>
        <dbReference type="ARBA" id="ARBA00022824"/>
    </source>
</evidence>
<keyword evidence="4" id="KW-0433">Leucine-rich repeat</keyword>
<dbReference type="OrthoDB" id="5086500at2759"/>
<dbReference type="Gene3D" id="1.10.8.430">
    <property type="entry name" value="Helical domain of apoptotic protease-activating factors"/>
    <property type="match status" value="1"/>
</dbReference>
<evidence type="ECO:0000256" key="7">
    <source>
        <dbReference type="ARBA" id="ARBA00023128"/>
    </source>
</evidence>
<dbReference type="InterPro" id="IPR032675">
    <property type="entry name" value="LRR_dom_sf"/>
</dbReference>
<evidence type="ECO:0000256" key="8">
    <source>
        <dbReference type="ARBA" id="ARBA00023136"/>
    </source>
</evidence>
<sequence>MESPPEADPMAEQTKKFKRLGEYVYELQHEEDPEAVIVFFHGLLIQETDTGHAFWSTWTKRNKPLECWPVTMLPEFLESRTKREKGEESPPRPFRIRVLAVSYEGRTSVHPDIGTAGTDKYLLAESLISELILSPQDLIRGSKAVEDNDVPVFLVGHDLGGLIIKNFVMEVERTIPKKNEDADGEKLQNFLSNLKAVFFYATPHSGSQAIEYLAKQIPEDSRNQMLTLMSVLGTDMARINSVFSTYRSGIGDNLNHQRFKTYGIVPTSLTNQVAKTATDEQVLPQIQVGLVEKSRKDEKRPKSIDMSETEEVWSAHRAGSFRESAWEEENDSVHVLKSAELSRKSTLDCVFFHGLQLRPMPEPHKFTWISQSEPSEVWLKWLHEIHPTMRIIAVSYDASMKEDSKNGSMDLYQVAENLLSKLILAGVGQSGPIIFVGHNLGGIIAKAISRQAHFRHSLYENDTDITNFLENLRGLFYFGVPHRGSSFTDIEEQLSIVKGQLVDYVKVSSKELSRLNEDHDALCKRYDWKVAGVGESLPTNLGNGFCGVIVDKASARCRNFMIVDQDHPSLCQPESRNSSSYLHLKEFIDRIQAQVTKTATDEQVLPQIQVGLLEKSRKDEEFQQQLVKDKALGFWGMVGVGKTTLCKAIFNDLWNAFPYTLFAEGVKQIPGDEREFEETVLCLVHHKGKKITPAPNLVQLRGKKLLVAFDDVEKDREIDLLRKLSRTLLDSSRYIVTSQNRQMLNKIDGIHIFEVAPLDGEESKLLFKTLAFPDNQPLLGWQEEWMEAIVQTCGGLPLTLEIVANYLKGCISLDVWQQMPEYVGNADHGETVGLGKLWMQLKTSYDNLGPEEKQMFLEAATLFQERFVENHGWRHGQRQWTLSEAKVIWSMMHGNEALHWRTLVDRSMVSDVADDSVIRIHELFKCLGHSLADTDDFKIRVDSVENLLMILQDGKRKIKNVHTLQVVCKDISGEFSSTKLCFKCFKLQRGWSSHCEHLSQRLPLHKLCNMKSLRCLQLVDCEIEKGKVKLPRSVVVFRSQNSGKYISFGESSPLVYLSMKAFKIKRLPESVCGLSNLHFLNLEAGNLLSLPDNFGSLKKLRQLKLVTQKLKRLPDFFSSLQDLQKVHLECDRLKFLPESIGHLRQLQELNLQCQTLVSLPSSIGELHALQELSLRCNSLEILPDRFCELVGLQKLELRCDKLQSLPESSARLTQLRKLILQCQTLVSLPSSIGELHALQELSLRCNSLEILPDRFCELVGLQKLELRCDKLQSLPESSARLTQLTQLILVCRKLRWLPQSFHELEALQDLCLQCDSLESLPESLRCRQALHTPEFR</sequence>
<dbReference type="GO" id="GO:0016020">
    <property type="term" value="C:membrane"/>
    <property type="evidence" value="ECO:0007669"/>
    <property type="project" value="UniProtKB-SubCell"/>
</dbReference>
<dbReference type="PANTHER" id="PTHR48182">
    <property type="entry name" value="PROTEIN SERAC1"/>
    <property type="match status" value="1"/>
</dbReference>